<dbReference type="SUPFAM" id="SSF49313">
    <property type="entry name" value="Cadherin-like"/>
    <property type="match status" value="3"/>
</dbReference>
<feature type="domain" description="Cadherin" evidence="9">
    <location>
        <begin position="15"/>
        <end position="73"/>
    </location>
</feature>
<protein>
    <recommendedName>
        <fullName evidence="9">Cadherin domain-containing protein</fullName>
    </recommendedName>
</protein>
<comment type="subcellular location">
    <subcellularLocation>
        <location evidence="1">Membrane</location>
        <topology evidence="1">Single-pass membrane protein</topology>
    </subcellularLocation>
</comment>
<dbReference type="InterPro" id="IPR020894">
    <property type="entry name" value="Cadherin_CS"/>
</dbReference>
<dbReference type="PROSITE" id="PS50268">
    <property type="entry name" value="CADHERIN_2"/>
    <property type="match status" value="2"/>
</dbReference>
<organism evidence="10 11">
    <name type="scientific">Xenotaenia resolanae</name>
    <dbReference type="NCBI Taxonomy" id="208358"/>
    <lineage>
        <taxon>Eukaryota</taxon>
        <taxon>Metazoa</taxon>
        <taxon>Chordata</taxon>
        <taxon>Craniata</taxon>
        <taxon>Vertebrata</taxon>
        <taxon>Euteleostomi</taxon>
        <taxon>Actinopterygii</taxon>
        <taxon>Neopterygii</taxon>
        <taxon>Teleostei</taxon>
        <taxon>Neoteleostei</taxon>
        <taxon>Acanthomorphata</taxon>
        <taxon>Ovalentaria</taxon>
        <taxon>Atherinomorphae</taxon>
        <taxon>Cyprinodontiformes</taxon>
        <taxon>Goodeidae</taxon>
        <taxon>Xenotaenia</taxon>
    </lineage>
</organism>
<gene>
    <name evidence="10" type="ORF">XENORESO_017797</name>
</gene>
<evidence type="ECO:0000313" key="11">
    <source>
        <dbReference type="Proteomes" id="UP001444071"/>
    </source>
</evidence>
<evidence type="ECO:0000259" key="9">
    <source>
        <dbReference type="PROSITE" id="PS50268"/>
    </source>
</evidence>
<evidence type="ECO:0000313" key="10">
    <source>
        <dbReference type="EMBL" id="MEQ2261910.1"/>
    </source>
</evidence>
<reference evidence="10 11" key="1">
    <citation type="submission" date="2021-06" db="EMBL/GenBank/DDBJ databases">
        <authorList>
            <person name="Palmer J.M."/>
        </authorList>
    </citation>
    <scope>NUCLEOTIDE SEQUENCE [LARGE SCALE GENOMIC DNA]</scope>
    <source>
        <strain evidence="10 11">XR_2019</strain>
        <tissue evidence="10">Muscle</tissue>
    </source>
</reference>
<dbReference type="Pfam" id="PF00028">
    <property type="entry name" value="Cadherin"/>
    <property type="match status" value="2"/>
</dbReference>
<dbReference type="InterPro" id="IPR050174">
    <property type="entry name" value="Protocadherin/Cadherin-CA"/>
</dbReference>
<name>A0ABV0VXD3_9TELE</name>
<feature type="non-terminal residue" evidence="10">
    <location>
        <position position="1"/>
    </location>
</feature>
<evidence type="ECO:0000256" key="7">
    <source>
        <dbReference type="ARBA" id="ARBA00023180"/>
    </source>
</evidence>
<dbReference type="PRINTS" id="PR00205">
    <property type="entry name" value="CADHERIN"/>
</dbReference>
<keyword evidence="11" id="KW-1185">Reference proteome</keyword>
<keyword evidence="2" id="KW-0812">Transmembrane</keyword>
<keyword evidence="3" id="KW-0677">Repeat</keyword>
<comment type="caution">
    <text evidence="10">The sequence shown here is derived from an EMBL/GenBank/DDBJ whole genome shotgun (WGS) entry which is preliminary data.</text>
</comment>
<evidence type="ECO:0000256" key="3">
    <source>
        <dbReference type="ARBA" id="ARBA00022737"/>
    </source>
</evidence>
<proteinExistence type="predicted"/>
<dbReference type="Gene3D" id="2.60.40.60">
    <property type="entry name" value="Cadherins"/>
    <property type="match status" value="3"/>
</dbReference>
<dbReference type="PROSITE" id="PS00232">
    <property type="entry name" value="CADHERIN_1"/>
    <property type="match status" value="2"/>
</dbReference>
<sequence>GGFSNGHFIYISDTFDITNQGVVSLKKDTTLDRETQDNYILQVVAVDQGTDGLNATAQLNITVLDYNDNTPQFPSIPYPLQFPEGEYSKEKPGEIFTILPTDADIDLNGEVTLSLSSPHPFFSFREDGMLLAVGPLDRESTEVYDLVLKASDKGSPQRENITIIRVSLTDVNDNRPEFSSSIYDRSILLKDAETGMLLLTLSATDRDAGNNSLITYRFTQSSAHYQQLLVTMH</sequence>
<evidence type="ECO:0000256" key="2">
    <source>
        <dbReference type="ARBA" id="ARBA00022692"/>
    </source>
</evidence>
<dbReference type="InterPro" id="IPR015919">
    <property type="entry name" value="Cadherin-like_sf"/>
</dbReference>
<dbReference type="CDD" id="cd11304">
    <property type="entry name" value="Cadherin_repeat"/>
    <property type="match status" value="3"/>
</dbReference>
<dbReference type="PANTHER" id="PTHR24028">
    <property type="entry name" value="CADHERIN-87A"/>
    <property type="match status" value="1"/>
</dbReference>
<keyword evidence="7" id="KW-0325">Glycoprotein</keyword>
<dbReference type="InterPro" id="IPR002126">
    <property type="entry name" value="Cadherin-like_dom"/>
</dbReference>
<evidence type="ECO:0000256" key="8">
    <source>
        <dbReference type="PROSITE-ProRule" id="PRU00043"/>
    </source>
</evidence>
<keyword evidence="5" id="KW-1133">Transmembrane helix</keyword>
<dbReference type="EMBL" id="JAHRIM010016151">
    <property type="protein sequence ID" value="MEQ2261910.1"/>
    <property type="molecule type" value="Genomic_DNA"/>
</dbReference>
<accession>A0ABV0VXD3</accession>
<keyword evidence="4 8" id="KW-0106">Calcium</keyword>
<evidence type="ECO:0000256" key="6">
    <source>
        <dbReference type="ARBA" id="ARBA00023136"/>
    </source>
</evidence>
<evidence type="ECO:0000256" key="1">
    <source>
        <dbReference type="ARBA" id="ARBA00004167"/>
    </source>
</evidence>
<feature type="non-terminal residue" evidence="10">
    <location>
        <position position="233"/>
    </location>
</feature>
<dbReference type="SMART" id="SM00112">
    <property type="entry name" value="CA"/>
    <property type="match status" value="2"/>
</dbReference>
<keyword evidence="6" id="KW-0472">Membrane</keyword>
<dbReference type="PANTHER" id="PTHR24028:SF146">
    <property type="entry name" value="CADHERIN 96CB, ISOFORM D-RELATED"/>
    <property type="match status" value="1"/>
</dbReference>
<dbReference type="Proteomes" id="UP001444071">
    <property type="component" value="Unassembled WGS sequence"/>
</dbReference>
<evidence type="ECO:0000256" key="4">
    <source>
        <dbReference type="ARBA" id="ARBA00022837"/>
    </source>
</evidence>
<feature type="domain" description="Cadherin" evidence="9">
    <location>
        <begin position="74"/>
        <end position="178"/>
    </location>
</feature>
<evidence type="ECO:0000256" key="5">
    <source>
        <dbReference type="ARBA" id="ARBA00022989"/>
    </source>
</evidence>